<name>A0A4S4E0C6_CAMSN</name>
<dbReference type="EMBL" id="SDRB02008638">
    <property type="protein sequence ID" value="THG09228.1"/>
    <property type="molecule type" value="Genomic_DNA"/>
</dbReference>
<gene>
    <name evidence="7" type="ORF">TEA_028322</name>
</gene>
<dbReference type="GO" id="GO:0005886">
    <property type="term" value="C:plasma membrane"/>
    <property type="evidence" value="ECO:0007669"/>
    <property type="project" value="TreeGrafter"/>
</dbReference>
<dbReference type="STRING" id="542762.A0A4S4E0C6"/>
<dbReference type="PANTHER" id="PTHR33021:SF339">
    <property type="entry name" value="OS07G0570600 PROTEIN"/>
    <property type="match status" value="1"/>
</dbReference>
<keyword evidence="2" id="KW-0325">Glycoprotein</keyword>
<feature type="compositionally biased region" description="Pro residues" evidence="3">
    <location>
        <begin position="130"/>
        <end position="140"/>
    </location>
</feature>
<feature type="signal peptide" evidence="5">
    <location>
        <begin position="1"/>
        <end position="26"/>
    </location>
</feature>
<evidence type="ECO:0000259" key="6">
    <source>
        <dbReference type="PROSITE" id="PS51485"/>
    </source>
</evidence>
<dbReference type="FunFam" id="2.60.40.420:FF:000003">
    <property type="entry name" value="Blue copper"/>
    <property type="match status" value="1"/>
</dbReference>
<keyword evidence="8" id="KW-1185">Reference proteome</keyword>
<dbReference type="AlphaFoldDB" id="A0A4S4E0C6"/>
<keyword evidence="1" id="KW-0479">Metal-binding</keyword>
<dbReference type="GO" id="GO:0009055">
    <property type="term" value="F:electron transfer activity"/>
    <property type="evidence" value="ECO:0007669"/>
    <property type="project" value="InterPro"/>
</dbReference>
<evidence type="ECO:0000313" key="7">
    <source>
        <dbReference type="EMBL" id="THG09228.1"/>
    </source>
</evidence>
<dbReference type="Pfam" id="PF02298">
    <property type="entry name" value="Cu_bind_like"/>
    <property type="match status" value="1"/>
</dbReference>
<reference evidence="7 8" key="1">
    <citation type="journal article" date="2018" name="Proc. Natl. Acad. Sci. U.S.A.">
        <title>Draft genome sequence of Camellia sinensis var. sinensis provides insights into the evolution of the tea genome and tea quality.</title>
        <authorList>
            <person name="Wei C."/>
            <person name="Yang H."/>
            <person name="Wang S."/>
            <person name="Zhao J."/>
            <person name="Liu C."/>
            <person name="Gao L."/>
            <person name="Xia E."/>
            <person name="Lu Y."/>
            <person name="Tai Y."/>
            <person name="She G."/>
            <person name="Sun J."/>
            <person name="Cao H."/>
            <person name="Tong W."/>
            <person name="Gao Q."/>
            <person name="Li Y."/>
            <person name="Deng W."/>
            <person name="Jiang X."/>
            <person name="Wang W."/>
            <person name="Chen Q."/>
            <person name="Zhang S."/>
            <person name="Li H."/>
            <person name="Wu J."/>
            <person name="Wang P."/>
            <person name="Li P."/>
            <person name="Shi C."/>
            <person name="Zheng F."/>
            <person name="Jian J."/>
            <person name="Huang B."/>
            <person name="Shan D."/>
            <person name="Shi M."/>
            <person name="Fang C."/>
            <person name="Yue Y."/>
            <person name="Li F."/>
            <person name="Li D."/>
            <person name="Wei S."/>
            <person name="Han B."/>
            <person name="Jiang C."/>
            <person name="Yin Y."/>
            <person name="Xia T."/>
            <person name="Zhang Z."/>
            <person name="Bennetzen J.L."/>
            <person name="Zhao S."/>
            <person name="Wan X."/>
        </authorList>
    </citation>
    <scope>NUCLEOTIDE SEQUENCE [LARGE SCALE GENOMIC DNA]</scope>
    <source>
        <strain evidence="8">cv. Shuchazao</strain>
        <tissue evidence="7">Leaf</tissue>
    </source>
</reference>
<feature type="transmembrane region" description="Helical" evidence="4">
    <location>
        <begin position="159"/>
        <end position="182"/>
    </location>
</feature>
<dbReference type="Proteomes" id="UP000306102">
    <property type="component" value="Unassembled WGS sequence"/>
</dbReference>
<keyword evidence="4" id="KW-0812">Transmembrane</keyword>
<evidence type="ECO:0000313" key="8">
    <source>
        <dbReference type="Proteomes" id="UP000306102"/>
    </source>
</evidence>
<keyword evidence="4" id="KW-1133">Transmembrane helix</keyword>
<evidence type="ECO:0000256" key="2">
    <source>
        <dbReference type="ARBA" id="ARBA00023180"/>
    </source>
</evidence>
<evidence type="ECO:0000256" key="5">
    <source>
        <dbReference type="SAM" id="SignalP"/>
    </source>
</evidence>
<evidence type="ECO:0000256" key="1">
    <source>
        <dbReference type="ARBA" id="ARBA00022723"/>
    </source>
</evidence>
<feature type="domain" description="Phytocyanin" evidence="6">
    <location>
        <begin position="27"/>
        <end position="128"/>
    </location>
</feature>
<evidence type="ECO:0000256" key="4">
    <source>
        <dbReference type="SAM" id="Phobius"/>
    </source>
</evidence>
<keyword evidence="5" id="KW-0732">Signal</keyword>
<accession>A0A4S4E0C6</accession>
<organism evidence="7 8">
    <name type="scientific">Camellia sinensis var. sinensis</name>
    <name type="common">China tea</name>
    <dbReference type="NCBI Taxonomy" id="542762"/>
    <lineage>
        <taxon>Eukaryota</taxon>
        <taxon>Viridiplantae</taxon>
        <taxon>Streptophyta</taxon>
        <taxon>Embryophyta</taxon>
        <taxon>Tracheophyta</taxon>
        <taxon>Spermatophyta</taxon>
        <taxon>Magnoliopsida</taxon>
        <taxon>eudicotyledons</taxon>
        <taxon>Gunneridae</taxon>
        <taxon>Pentapetalae</taxon>
        <taxon>asterids</taxon>
        <taxon>Ericales</taxon>
        <taxon>Theaceae</taxon>
        <taxon>Camellia</taxon>
    </lineage>
</organism>
<keyword evidence="4" id="KW-0472">Membrane</keyword>
<dbReference type="InterPro" id="IPR039391">
    <property type="entry name" value="Phytocyanin-like"/>
</dbReference>
<protein>
    <recommendedName>
        <fullName evidence="6">Phytocyanin domain-containing protein</fullName>
    </recommendedName>
</protein>
<feature type="region of interest" description="Disordered" evidence="3">
    <location>
        <begin position="125"/>
        <end position="149"/>
    </location>
</feature>
<dbReference type="PROSITE" id="PS51485">
    <property type="entry name" value="PHYTOCYANIN"/>
    <property type="match status" value="1"/>
</dbReference>
<feature type="chain" id="PRO_5020277774" description="Phytocyanin domain-containing protein" evidence="5">
    <location>
        <begin position="27"/>
        <end position="183"/>
    </location>
</feature>
<sequence>MDMGVGCRAVALLLVAMFAGLEVSMAAVYKVGDSAGWTIIGNIDYRAWAASKTFHVGDVMIFEYNSQYHNVLQVTHKEYQACNSSAPIATYSTGNDSITITKRGHHLFLCGFTGHCQAGQKVDINVPRTPLSPTPSPSPSSPATIAPAAPPPSAAAPRYALMGLLGKLGLSMAVFAVFLSGFA</sequence>
<dbReference type="InterPro" id="IPR003245">
    <property type="entry name" value="Phytocyanin_dom"/>
</dbReference>
<proteinExistence type="predicted"/>
<dbReference type="InterPro" id="IPR008972">
    <property type="entry name" value="Cupredoxin"/>
</dbReference>
<dbReference type="SUPFAM" id="SSF49503">
    <property type="entry name" value="Cupredoxins"/>
    <property type="match status" value="1"/>
</dbReference>
<dbReference type="GO" id="GO:0046872">
    <property type="term" value="F:metal ion binding"/>
    <property type="evidence" value="ECO:0007669"/>
    <property type="project" value="UniProtKB-KW"/>
</dbReference>
<comment type="caution">
    <text evidence="7">The sequence shown here is derived from an EMBL/GenBank/DDBJ whole genome shotgun (WGS) entry which is preliminary data.</text>
</comment>
<evidence type="ECO:0000256" key="3">
    <source>
        <dbReference type="SAM" id="MobiDB-lite"/>
    </source>
</evidence>
<dbReference type="PANTHER" id="PTHR33021">
    <property type="entry name" value="BLUE COPPER PROTEIN"/>
    <property type="match status" value="1"/>
</dbReference>
<dbReference type="Gene3D" id="2.60.40.420">
    <property type="entry name" value="Cupredoxins - blue copper proteins"/>
    <property type="match status" value="1"/>
</dbReference>